<comment type="caution">
    <text evidence="2">The sequence shown here is derived from an EMBL/GenBank/DDBJ whole genome shotgun (WGS) entry which is preliminary data.</text>
</comment>
<organism evidence="2 3">
    <name type="scientific">Dictyobacter arantiisoli</name>
    <dbReference type="NCBI Taxonomy" id="2014874"/>
    <lineage>
        <taxon>Bacteria</taxon>
        <taxon>Bacillati</taxon>
        <taxon>Chloroflexota</taxon>
        <taxon>Ktedonobacteria</taxon>
        <taxon>Ktedonobacterales</taxon>
        <taxon>Dictyobacteraceae</taxon>
        <taxon>Dictyobacter</taxon>
    </lineage>
</organism>
<accession>A0A5A5TKR6</accession>
<dbReference type="SUPFAM" id="SSF52317">
    <property type="entry name" value="Class I glutamine amidotransferase-like"/>
    <property type="match status" value="1"/>
</dbReference>
<reference evidence="2 3" key="1">
    <citation type="submission" date="2019-01" db="EMBL/GenBank/DDBJ databases">
        <title>Draft genome sequence of Dictyobacter sp. Uno17.</title>
        <authorList>
            <person name="Wang C.M."/>
            <person name="Zheng Y."/>
            <person name="Sakai Y."/>
            <person name="Abe K."/>
            <person name="Yokota A."/>
            <person name="Yabe S."/>
        </authorList>
    </citation>
    <scope>NUCLEOTIDE SEQUENCE [LARGE SCALE GENOMIC DNA]</scope>
    <source>
        <strain evidence="2 3">Uno17</strain>
    </source>
</reference>
<dbReference type="PANTHER" id="PTHR40469:SF2">
    <property type="entry name" value="GALACTOSE-BINDING DOMAIN-LIKE SUPERFAMILY PROTEIN"/>
    <property type="match status" value="1"/>
</dbReference>
<evidence type="ECO:0000259" key="1">
    <source>
        <dbReference type="Pfam" id="PF06283"/>
    </source>
</evidence>
<dbReference type="Proteomes" id="UP000322530">
    <property type="component" value="Unassembled WGS sequence"/>
</dbReference>
<dbReference type="RefSeq" id="WP_149404474.1">
    <property type="nucleotide sequence ID" value="NZ_BIXY01000131.1"/>
</dbReference>
<evidence type="ECO:0000313" key="3">
    <source>
        <dbReference type="Proteomes" id="UP000322530"/>
    </source>
</evidence>
<gene>
    <name evidence="2" type="ORF">KDI_52230</name>
</gene>
<sequence>MKSALIVWGGWEGHEPQQGAELFASFLREHDYQVEVAADLAVLSDNAKLRALDLIVPIWTMGTITAEQEQSLLDAVQSGVGIAGWHGCMADSFRNNTAYQFMVGGQWVAHPGNIIDYSVNIVKHDDPIVAGLQDFQMHSEQYYMHVDPIIEVLATTTFDGSHAPWIAGTVMPVVWKKQWGEGRVFFSSLGHVVSDFNVPEALTIMQRGLLWASR</sequence>
<dbReference type="OrthoDB" id="9785923at2"/>
<dbReference type="InterPro" id="IPR029062">
    <property type="entry name" value="Class_I_gatase-like"/>
</dbReference>
<dbReference type="EMBL" id="BIXY01000131">
    <property type="protein sequence ID" value="GCF11659.1"/>
    <property type="molecule type" value="Genomic_DNA"/>
</dbReference>
<feature type="domain" description="ThuA-like" evidence="1">
    <location>
        <begin position="4"/>
        <end position="212"/>
    </location>
</feature>
<evidence type="ECO:0000313" key="2">
    <source>
        <dbReference type="EMBL" id="GCF11659.1"/>
    </source>
</evidence>
<protein>
    <recommendedName>
        <fullName evidence="1">ThuA-like domain-containing protein</fullName>
    </recommendedName>
</protein>
<name>A0A5A5TKR6_9CHLR</name>
<proteinExistence type="predicted"/>
<dbReference type="Pfam" id="PF06283">
    <property type="entry name" value="ThuA"/>
    <property type="match status" value="1"/>
</dbReference>
<dbReference type="PANTHER" id="PTHR40469">
    <property type="entry name" value="SECRETED GLYCOSYL HYDROLASE"/>
    <property type="match status" value="1"/>
</dbReference>
<dbReference type="Gene3D" id="3.40.50.880">
    <property type="match status" value="1"/>
</dbReference>
<dbReference type="AlphaFoldDB" id="A0A5A5TKR6"/>
<dbReference type="InterPro" id="IPR029010">
    <property type="entry name" value="ThuA-like"/>
</dbReference>
<keyword evidence="3" id="KW-1185">Reference proteome</keyword>